<protein>
    <submittedName>
        <fullName evidence="1">Uncharacterized protein</fullName>
    </submittedName>
</protein>
<dbReference type="Proteomes" id="UP000198862">
    <property type="component" value="Unassembled WGS sequence"/>
</dbReference>
<dbReference type="STRING" id="1123010.SAMN02745724_02499"/>
<evidence type="ECO:0000313" key="2">
    <source>
        <dbReference type="Proteomes" id="UP000198862"/>
    </source>
</evidence>
<proteinExistence type="predicted"/>
<accession>A0A1I1LZ80</accession>
<dbReference type="AlphaFoldDB" id="A0A1I1LZ80"/>
<sequence length="122" mass="13705">MDGNPVNYVDPEGLNKYLWIGWFCAGYSGMSNWLAYNNIAVNQEDINKLIDSRNALYNEILSSVKDSSCSVENKSEALDILNKTDKLILNLEMKLSEKSNLLYSFPAAMLACMVVSHRASMK</sequence>
<dbReference type="EMBL" id="FOLO01000017">
    <property type="protein sequence ID" value="SFC76258.1"/>
    <property type="molecule type" value="Genomic_DNA"/>
</dbReference>
<evidence type="ECO:0000313" key="1">
    <source>
        <dbReference type="EMBL" id="SFC76258.1"/>
    </source>
</evidence>
<name>A0A1I1LZ80_9GAMM</name>
<gene>
    <name evidence="1" type="ORF">SAMN02745724_02499</name>
</gene>
<organism evidence="1 2">
    <name type="scientific">Pseudoalteromonas denitrificans DSM 6059</name>
    <dbReference type="NCBI Taxonomy" id="1123010"/>
    <lineage>
        <taxon>Bacteria</taxon>
        <taxon>Pseudomonadati</taxon>
        <taxon>Pseudomonadota</taxon>
        <taxon>Gammaproteobacteria</taxon>
        <taxon>Alteromonadales</taxon>
        <taxon>Pseudoalteromonadaceae</taxon>
        <taxon>Pseudoalteromonas</taxon>
    </lineage>
</organism>
<reference evidence="1 2" key="1">
    <citation type="submission" date="2016-10" db="EMBL/GenBank/DDBJ databases">
        <authorList>
            <person name="de Groot N.N."/>
        </authorList>
    </citation>
    <scope>NUCLEOTIDE SEQUENCE [LARGE SCALE GENOMIC DNA]</scope>
    <source>
        <strain evidence="1 2">DSM 6059</strain>
    </source>
</reference>
<keyword evidence="2" id="KW-1185">Reference proteome</keyword>